<dbReference type="PANTHER" id="PTHR36919">
    <property type="entry name" value="BLR1215 PROTEIN"/>
    <property type="match status" value="1"/>
</dbReference>
<gene>
    <name evidence="3" type="ORF">KQ910_17580</name>
</gene>
<proteinExistence type="predicted"/>
<keyword evidence="4" id="KW-1185">Reference proteome</keyword>
<evidence type="ECO:0000259" key="2">
    <source>
        <dbReference type="Pfam" id="PF09917"/>
    </source>
</evidence>
<dbReference type="RefSeq" id="WP_216963071.1">
    <property type="nucleotide sequence ID" value="NZ_JAHOPB010000001.1"/>
</dbReference>
<evidence type="ECO:0000256" key="1">
    <source>
        <dbReference type="SAM" id="SignalP"/>
    </source>
</evidence>
<evidence type="ECO:0000313" key="3">
    <source>
        <dbReference type="EMBL" id="MBU8875589.1"/>
    </source>
</evidence>
<dbReference type="EMBL" id="JAHOPB010000001">
    <property type="protein sequence ID" value="MBU8875589.1"/>
    <property type="molecule type" value="Genomic_DNA"/>
</dbReference>
<sequence length="153" mass="16152">MKTILAALALSLAASTASAQQGSVMGTWLSESGVAQIRIAPCPDAAAGPICGFVVNLINPKGPDGAAVTPDAATDFRNENPSLRTRKVIGMPLIWGFKKAAEPNTFEDGKVYNGEDGKTYSANISLQPDGKLRLRGFVGTPMFGKTQLWTRVN</sequence>
<dbReference type="PANTHER" id="PTHR36919:SF2">
    <property type="entry name" value="BLL6627 PROTEIN"/>
    <property type="match status" value="1"/>
</dbReference>
<feature type="domain" description="DUF2147" evidence="2">
    <location>
        <begin position="26"/>
        <end position="151"/>
    </location>
</feature>
<dbReference type="Proteomes" id="UP000727907">
    <property type="component" value="Unassembled WGS sequence"/>
</dbReference>
<feature type="signal peptide" evidence="1">
    <location>
        <begin position="1"/>
        <end position="19"/>
    </location>
</feature>
<keyword evidence="1" id="KW-0732">Signal</keyword>
<evidence type="ECO:0000313" key="4">
    <source>
        <dbReference type="Proteomes" id="UP000727907"/>
    </source>
</evidence>
<dbReference type="InterPro" id="IPR019223">
    <property type="entry name" value="DUF2147"/>
</dbReference>
<comment type="caution">
    <text evidence="3">The sequence shown here is derived from an EMBL/GenBank/DDBJ whole genome shotgun (WGS) entry which is preliminary data.</text>
</comment>
<organism evidence="3 4">
    <name type="scientific">Reyranella humidisoli</name>
    <dbReference type="NCBI Taxonomy" id="2849149"/>
    <lineage>
        <taxon>Bacteria</taxon>
        <taxon>Pseudomonadati</taxon>
        <taxon>Pseudomonadota</taxon>
        <taxon>Alphaproteobacteria</taxon>
        <taxon>Hyphomicrobiales</taxon>
        <taxon>Reyranellaceae</taxon>
        <taxon>Reyranella</taxon>
    </lineage>
</organism>
<accession>A0ABS6ILX7</accession>
<feature type="chain" id="PRO_5047487978" evidence="1">
    <location>
        <begin position="20"/>
        <end position="153"/>
    </location>
</feature>
<name>A0ABS6ILX7_9HYPH</name>
<protein>
    <submittedName>
        <fullName evidence="3">DUF2147 domain-containing protein</fullName>
    </submittedName>
</protein>
<dbReference type="Pfam" id="PF09917">
    <property type="entry name" value="DUF2147"/>
    <property type="match status" value="1"/>
</dbReference>
<reference evidence="3 4" key="1">
    <citation type="submission" date="2021-06" db="EMBL/GenBank/DDBJ databases">
        <authorList>
            <person name="Lee D.H."/>
        </authorList>
    </citation>
    <scope>NUCLEOTIDE SEQUENCE [LARGE SCALE GENOMIC DNA]</scope>
    <source>
        <strain evidence="3 4">MMS21-HV4-11</strain>
    </source>
</reference>